<dbReference type="InterPro" id="IPR050639">
    <property type="entry name" value="SSR_resolvase"/>
</dbReference>
<dbReference type="Gene3D" id="3.40.50.1390">
    <property type="entry name" value="Resolvase, N-terminal catalytic domain"/>
    <property type="match status" value="1"/>
</dbReference>
<feature type="compositionally biased region" description="Basic and acidic residues" evidence="1">
    <location>
        <begin position="1"/>
        <end position="12"/>
    </location>
</feature>
<reference evidence="3" key="1">
    <citation type="submission" date="2020-03" db="EMBL/GenBank/DDBJ databases">
        <title>The deep terrestrial virosphere.</title>
        <authorList>
            <person name="Holmfeldt K."/>
            <person name="Nilsson E."/>
            <person name="Simone D."/>
            <person name="Lopez-Fernandez M."/>
            <person name="Wu X."/>
            <person name="de Brujin I."/>
            <person name="Lundin D."/>
            <person name="Andersson A."/>
            <person name="Bertilsson S."/>
            <person name="Dopson M."/>
        </authorList>
    </citation>
    <scope>NUCLEOTIDE SEQUENCE</scope>
    <source>
        <strain evidence="3">MM415A04480</strain>
    </source>
</reference>
<proteinExistence type="predicted"/>
<evidence type="ECO:0000259" key="2">
    <source>
        <dbReference type="SMART" id="SM00857"/>
    </source>
</evidence>
<dbReference type="PANTHER" id="PTHR30461">
    <property type="entry name" value="DNA-INVERTASE FROM LAMBDOID PROPHAGE"/>
    <property type="match status" value="1"/>
</dbReference>
<sequence length="369" mass="42062">MTRKEVGEKHPEAIAPKVVEPKPPKPPPVPRQQHYDPIPIIYCRKSPQDPGSRSLSVQAQDFHCRAWCMAHNILNPEAYWDSNSRSSAGNPHAFEEFNKLVSRSRVSHVIVTQLDRLPGDMTSIMAYLMKLVKRGIVVMSITENIDTSQPSGRSFMSAVALLAKIQSDRILESCKHSEYRTAAKYKYKPKNRPKRDYTTDLDLKPIEVMELGSVIAPGGARKIICQSVSPLVKAMTLYQLGLTHFEIGSLLPPSSTPFRPVPREPGPERTKALIKHAKRLLRKARKRGANLDHPNLYYPLREVTYKWVESVRYATKSIANKIAGSDWDIRLARETERRKDLIDAERQVDESLMWHDERLDAQLLDIQDE</sequence>
<evidence type="ECO:0000256" key="1">
    <source>
        <dbReference type="SAM" id="MobiDB-lite"/>
    </source>
</evidence>
<organism evidence="3">
    <name type="scientific">viral metagenome</name>
    <dbReference type="NCBI Taxonomy" id="1070528"/>
    <lineage>
        <taxon>unclassified sequences</taxon>
        <taxon>metagenomes</taxon>
        <taxon>organismal metagenomes</taxon>
    </lineage>
</organism>
<feature type="region of interest" description="Disordered" evidence="1">
    <location>
        <begin position="1"/>
        <end position="33"/>
    </location>
</feature>
<dbReference type="Pfam" id="PF00239">
    <property type="entry name" value="Resolvase"/>
    <property type="match status" value="1"/>
</dbReference>
<dbReference type="GO" id="GO:0003677">
    <property type="term" value="F:DNA binding"/>
    <property type="evidence" value="ECO:0007669"/>
    <property type="project" value="InterPro"/>
</dbReference>
<dbReference type="PANTHER" id="PTHR30461:SF23">
    <property type="entry name" value="DNA RECOMBINASE-RELATED"/>
    <property type="match status" value="1"/>
</dbReference>
<dbReference type="SUPFAM" id="SSF53041">
    <property type="entry name" value="Resolvase-like"/>
    <property type="match status" value="1"/>
</dbReference>
<protein>
    <submittedName>
        <fullName evidence="3">Putative resolvase domain containing protein</fullName>
    </submittedName>
</protein>
<dbReference type="InterPro" id="IPR036162">
    <property type="entry name" value="Resolvase-like_N_sf"/>
</dbReference>
<name>A0A6M3JIK0_9ZZZZ</name>
<dbReference type="EMBL" id="MT141718">
    <property type="protein sequence ID" value="QJA69580.1"/>
    <property type="molecule type" value="Genomic_DNA"/>
</dbReference>
<dbReference type="SMART" id="SM00857">
    <property type="entry name" value="Resolvase"/>
    <property type="match status" value="1"/>
</dbReference>
<dbReference type="InterPro" id="IPR006119">
    <property type="entry name" value="Resolv_N"/>
</dbReference>
<gene>
    <name evidence="3" type="ORF">MM415A04480_0004</name>
</gene>
<feature type="domain" description="Resolvase/invertase-type recombinase catalytic" evidence="2">
    <location>
        <begin position="39"/>
        <end position="187"/>
    </location>
</feature>
<evidence type="ECO:0000313" key="3">
    <source>
        <dbReference type="EMBL" id="QJA69580.1"/>
    </source>
</evidence>
<accession>A0A6M3JIK0</accession>
<dbReference type="AlphaFoldDB" id="A0A6M3JIK0"/>
<dbReference type="GO" id="GO:0000150">
    <property type="term" value="F:DNA strand exchange activity"/>
    <property type="evidence" value="ECO:0007669"/>
    <property type="project" value="InterPro"/>
</dbReference>